<keyword evidence="9" id="KW-1185">Reference proteome</keyword>
<evidence type="ECO:0000256" key="3">
    <source>
        <dbReference type="ARBA" id="ARBA00010763"/>
    </source>
</evidence>
<name>A0ABX8SHZ8_9ACTN</name>
<dbReference type="EC" id="2.10.1.1" evidence="6"/>
<dbReference type="PANTHER" id="PTHR10192:SF5">
    <property type="entry name" value="GEPHYRIN"/>
    <property type="match status" value="1"/>
</dbReference>
<organism evidence="8 9">
    <name type="scientific">Tessaracoccus palaemonis</name>
    <dbReference type="NCBI Taxonomy" id="2829499"/>
    <lineage>
        <taxon>Bacteria</taxon>
        <taxon>Bacillati</taxon>
        <taxon>Actinomycetota</taxon>
        <taxon>Actinomycetes</taxon>
        <taxon>Propionibacteriales</taxon>
        <taxon>Propionibacteriaceae</taxon>
        <taxon>Tessaracoccus</taxon>
    </lineage>
</organism>
<evidence type="ECO:0000256" key="1">
    <source>
        <dbReference type="ARBA" id="ARBA00002901"/>
    </source>
</evidence>
<evidence type="ECO:0000259" key="7">
    <source>
        <dbReference type="SMART" id="SM00852"/>
    </source>
</evidence>
<dbReference type="InterPro" id="IPR005110">
    <property type="entry name" value="MoeA_linker/N"/>
</dbReference>
<reference evidence="8 9" key="1">
    <citation type="submission" date="2021-07" db="EMBL/GenBank/DDBJ databases">
        <title>complete genome sequencing of Tessaracoccus sp.J1M15.</title>
        <authorList>
            <person name="Bae J.-W."/>
            <person name="Kim D.-y."/>
        </authorList>
    </citation>
    <scope>NUCLEOTIDE SEQUENCE [LARGE SCALE GENOMIC DNA]</scope>
    <source>
        <strain evidence="8 9">J1M15</strain>
    </source>
</reference>
<keyword evidence="6" id="KW-0460">Magnesium</keyword>
<sequence>MLSVEGYEAVVVSLAGLLPVDEVPLAQARRLVLAADLPALTSVPPFTNSAMDGYAVRAADVAAPPVALRVVGDIPAGASSAPGVGVGEAARIMTGAPVPPGADAVVPVEATDQLPGAAPLPAEVTILEAVAIGRHVRRAGESVRVGRVALAAGQTMTPGALAVAASVGYATVPVRRRPRVAVLATGSELVSPGQRLGFGQIPDSNSVLLAGLAAEFGAHVVLARAVGDAPEQFSAALSEALAGADVVVTAGGVSAGAFEPVRQAGLAGVDFVRVAMQPGKPQACGVVEAPDGGRVALLGLPGNPVSVFVSAWVFLRPLLAAMQGRRSDWRRVEARAARPWSSPAGRRQYVPVTLAEDGTCIPSHALGSGSHIISALHSADALAVVGEGVERVEVGDRVSVHLVG</sequence>
<dbReference type="Pfam" id="PF00994">
    <property type="entry name" value="MoCF_biosynth"/>
    <property type="match status" value="1"/>
</dbReference>
<dbReference type="NCBIfam" id="NF045515">
    <property type="entry name" value="Glp_gephyrin"/>
    <property type="match status" value="1"/>
</dbReference>
<evidence type="ECO:0000313" key="8">
    <source>
        <dbReference type="EMBL" id="QXT62290.1"/>
    </source>
</evidence>
<keyword evidence="6" id="KW-0808">Transferase</keyword>
<comment type="catalytic activity">
    <reaction evidence="5">
        <text>adenylyl-molybdopterin + molybdate = Mo-molybdopterin + AMP + H(+)</text>
        <dbReference type="Rhea" id="RHEA:35047"/>
        <dbReference type="ChEBI" id="CHEBI:15378"/>
        <dbReference type="ChEBI" id="CHEBI:36264"/>
        <dbReference type="ChEBI" id="CHEBI:62727"/>
        <dbReference type="ChEBI" id="CHEBI:71302"/>
        <dbReference type="ChEBI" id="CHEBI:456215"/>
        <dbReference type="EC" id="2.10.1.1"/>
    </reaction>
</comment>
<dbReference type="PANTHER" id="PTHR10192">
    <property type="entry name" value="MOLYBDOPTERIN BIOSYNTHESIS PROTEIN"/>
    <property type="match status" value="1"/>
</dbReference>
<proteinExistence type="inferred from homology"/>
<keyword evidence="6" id="KW-0501">Molybdenum cofactor biosynthesis</keyword>
<dbReference type="Pfam" id="PF03453">
    <property type="entry name" value="MoeA_N"/>
    <property type="match status" value="1"/>
</dbReference>
<protein>
    <recommendedName>
        <fullName evidence="6">Molybdopterin molybdenumtransferase</fullName>
        <ecNumber evidence="6">2.10.1.1</ecNumber>
    </recommendedName>
</protein>
<comment type="cofactor">
    <cofactor evidence="6">
        <name>Mg(2+)</name>
        <dbReference type="ChEBI" id="CHEBI:18420"/>
    </cofactor>
</comment>
<evidence type="ECO:0000256" key="4">
    <source>
        <dbReference type="ARBA" id="ARBA00022505"/>
    </source>
</evidence>
<evidence type="ECO:0000313" key="9">
    <source>
        <dbReference type="Proteomes" id="UP000824504"/>
    </source>
</evidence>
<evidence type="ECO:0000256" key="6">
    <source>
        <dbReference type="RuleBase" id="RU365090"/>
    </source>
</evidence>
<dbReference type="CDD" id="cd00887">
    <property type="entry name" value="MoeA"/>
    <property type="match status" value="1"/>
</dbReference>
<evidence type="ECO:0000256" key="2">
    <source>
        <dbReference type="ARBA" id="ARBA00005046"/>
    </source>
</evidence>
<comment type="pathway">
    <text evidence="2 6">Cofactor biosynthesis; molybdopterin biosynthesis.</text>
</comment>
<dbReference type="InterPro" id="IPR038987">
    <property type="entry name" value="MoeA-like"/>
</dbReference>
<dbReference type="InterPro" id="IPR005111">
    <property type="entry name" value="MoeA_C_domain_IV"/>
</dbReference>
<dbReference type="InterPro" id="IPR001453">
    <property type="entry name" value="MoaB/Mog_dom"/>
</dbReference>
<comment type="function">
    <text evidence="1 6">Catalyzes the insertion of molybdate into adenylated molybdopterin with the concomitant release of AMP.</text>
</comment>
<dbReference type="RefSeq" id="WP_219080993.1">
    <property type="nucleotide sequence ID" value="NZ_CP079216.1"/>
</dbReference>
<gene>
    <name evidence="8" type="ORF">KDB89_11065</name>
</gene>
<comment type="similarity">
    <text evidence="3 6">Belongs to the MoeA family.</text>
</comment>
<keyword evidence="6" id="KW-0479">Metal-binding</keyword>
<dbReference type="EMBL" id="CP079216">
    <property type="protein sequence ID" value="QXT62290.1"/>
    <property type="molecule type" value="Genomic_DNA"/>
</dbReference>
<evidence type="ECO:0000256" key="5">
    <source>
        <dbReference type="ARBA" id="ARBA00047317"/>
    </source>
</evidence>
<dbReference type="Proteomes" id="UP000824504">
    <property type="component" value="Chromosome"/>
</dbReference>
<keyword evidence="4 6" id="KW-0500">Molybdenum</keyword>
<dbReference type="SMART" id="SM00852">
    <property type="entry name" value="MoCF_biosynth"/>
    <property type="match status" value="1"/>
</dbReference>
<dbReference type="Pfam" id="PF03454">
    <property type="entry name" value="MoeA_C"/>
    <property type="match status" value="1"/>
</dbReference>
<feature type="domain" description="MoaB/Mog" evidence="7">
    <location>
        <begin position="181"/>
        <end position="321"/>
    </location>
</feature>
<accession>A0ABX8SHZ8</accession>